<protein>
    <submittedName>
        <fullName evidence="1">Uncharacterized protein</fullName>
    </submittedName>
</protein>
<evidence type="ECO:0000313" key="2">
    <source>
        <dbReference type="Proteomes" id="UP000299102"/>
    </source>
</evidence>
<evidence type="ECO:0000313" key="1">
    <source>
        <dbReference type="EMBL" id="GBP87227.1"/>
    </source>
</evidence>
<dbReference type="AlphaFoldDB" id="A0A4C1ZKU3"/>
<comment type="caution">
    <text evidence="1">The sequence shown here is derived from an EMBL/GenBank/DDBJ whole genome shotgun (WGS) entry which is preliminary data.</text>
</comment>
<keyword evidence="2" id="KW-1185">Reference proteome</keyword>
<sequence length="103" mass="11546">MLKLELLHADRGLRAEKMKALSFNRRPVGCMSFASNQCNRTIMRADRHVTDVTQRNECCLINNLADLLEMADSFVIPSPSLQPSDNSFIANLLVLQGLVREAT</sequence>
<proteinExistence type="predicted"/>
<dbReference type="Proteomes" id="UP000299102">
    <property type="component" value="Unassembled WGS sequence"/>
</dbReference>
<reference evidence="1 2" key="1">
    <citation type="journal article" date="2019" name="Commun. Biol.">
        <title>The bagworm genome reveals a unique fibroin gene that provides high tensile strength.</title>
        <authorList>
            <person name="Kono N."/>
            <person name="Nakamura H."/>
            <person name="Ohtoshi R."/>
            <person name="Tomita M."/>
            <person name="Numata K."/>
            <person name="Arakawa K."/>
        </authorList>
    </citation>
    <scope>NUCLEOTIDE SEQUENCE [LARGE SCALE GENOMIC DNA]</scope>
</reference>
<gene>
    <name evidence="1" type="ORF">EVAR_59123_1</name>
</gene>
<organism evidence="1 2">
    <name type="scientific">Eumeta variegata</name>
    <name type="common">Bagworm moth</name>
    <name type="synonym">Eumeta japonica</name>
    <dbReference type="NCBI Taxonomy" id="151549"/>
    <lineage>
        <taxon>Eukaryota</taxon>
        <taxon>Metazoa</taxon>
        <taxon>Ecdysozoa</taxon>
        <taxon>Arthropoda</taxon>
        <taxon>Hexapoda</taxon>
        <taxon>Insecta</taxon>
        <taxon>Pterygota</taxon>
        <taxon>Neoptera</taxon>
        <taxon>Endopterygota</taxon>
        <taxon>Lepidoptera</taxon>
        <taxon>Glossata</taxon>
        <taxon>Ditrysia</taxon>
        <taxon>Tineoidea</taxon>
        <taxon>Psychidae</taxon>
        <taxon>Oiketicinae</taxon>
        <taxon>Eumeta</taxon>
    </lineage>
</organism>
<dbReference type="EMBL" id="BGZK01001845">
    <property type="protein sequence ID" value="GBP87227.1"/>
    <property type="molecule type" value="Genomic_DNA"/>
</dbReference>
<accession>A0A4C1ZKU3</accession>
<name>A0A4C1ZKU3_EUMVA</name>